<dbReference type="eggNOG" id="KOG1824">
    <property type="taxonomic scope" value="Eukaryota"/>
</dbReference>
<accession>A4RUB6</accession>
<reference evidence="6 7" key="1">
    <citation type="journal article" date="2007" name="Proc. Natl. Acad. Sci. U.S.A.">
        <title>The tiny eukaryote Ostreococcus provides genomic insights into the paradox of plankton speciation.</title>
        <authorList>
            <person name="Palenik B."/>
            <person name="Grimwood J."/>
            <person name="Aerts A."/>
            <person name="Rouze P."/>
            <person name="Salamov A."/>
            <person name="Putnam N."/>
            <person name="Dupont C."/>
            <person name="Jorgensen R."/>
            <person name="Derelle E."/>
            <person name="Rombauts S."/>
            <person name="Zhou K."/>
            <person name="Otillar R."/>
            <person name="Merchant S.S."/>
            <person name="Podell S."/>
            <person name="Gaasterland T."/>
            <person name="Napoli C."/>
            <person name="Gendler K."/>
            <person name="Manuell A."/>
            <person name="Tai V."/>
            <person name="Vallon O."/>
            <person name="Piganeau G."/>
            <person name="Jancek S."/>
            <person name="Heijde M."/>
            <person name="Jabbari K."/>
            <person name="Bowler C."/>
            <person name="Lohr M."/>
            <person name="Robbens S."/>
            <person name="Werner G."/>
            <person name="Dubchak I."/>
            <person name="Pazour G.J."/>
            <person name="Ren Q."/>
            <person name="Paulsen I."/>
            <person name="Delwiche C."/>
            <person name="Schmutz J."/>
            <person name="Rokhsar D."/>
            <person name="Van de Peer Y."/>
            <person name="Moreau H."/>
            <person name="Grigoriev I.V."/>
        </authorList>
    </citation>
    <scope>NUCLEOTIDE SEQUENCE [LARGE SCALE GENOMIC DNA]</scope>
    <source>
        <strain evidence="6 7">CCE9901</strain>
    </source>
</reference>
<dbReference type="Gramene" id="ABO95225">
    <property type="protein sequence ID" value="ABO95225"/>
    <property type="gene ID" value="OSTLU_30564"/>
</dbReference>
<feature type="domain" description="TATA-binding protein interacting (TIP20)" evidence="5">
    <location>
        <begin position="1062"/>
        <end position="1226"/>
    </location>
</feature>
<organism evidence="6 7">
    <name type="scientific">Ostreococcus lucimarinus (strain CCE9901)</name>
    <dbReference type="NCBI Taxonomy" id="436017"/>
    <lineage>
        <taxon>Eukaryota</taxon>
        <taxon>Viridiplantae</taxon>
        <taxon>Chlorophyta</taxon>
        <taxon>Mamiellophyceae</taxon>
        <taxon>Mamiellales</taxon>
        <taxon>Bathycoccaceae</taxon>
        <taxon>Ostreococcus</taxon>
    </lineage>
</organism>
<gene>
    <name evidence="6" type="ORF">OSTLU_30564</name>
</gene>
<evidence type="ECO:0000313" key="6">
    <source>
        <dbReference type="EMBL" id="ABO95225.1"/>
    </source>
</evidence>
<dbReference type="InterPro" id="IPR039852">
    <property type="entry name" value="CAND1/CAND2"/>
</dbReference>
<keyword evidence="7" id="KW-1185">Reference proteome</keyword>
<dbReference type="GO" id="GO:0009733">
    <property type="term" value="P:response to auxin"/>
    <property type="evidence" value="ECO:0007669"/>
    <property type="project" value="EnsemblPlants"/>
</dbReference>
<dbReference type="Pfam" id="PF25782">
    <property type="entry name" value="TPR_CAND1"/>
    <property type="match status" value="1"/>
</dbReference>
<sequence>MASAAARGTLAQALSKMQSPDKDYRYMACSDLLREVTRESFDKFPSRETEESAMDAVLKAVFDQAADVAGLAMKCAAAIARRGETTTAERTTRALCASVGEKKDAAKRDAACMCLKTIVREIGGFEGGAREGVLGTCAPALATHVATAARAGATADEMNVAAEAVDVLHVMMTVLSEMPHARLSEEHSAKLQETLLKHLEHGKSGTRKRAAQCLALLATFMKDDMLNQTVNMVMEVLKDKVAAKKGKSDLHTFVLGATARALGYRFGEYVNEVMPLLLRVCESSTDEYDEEVIVNIEGALQAIDNVVSSCPANVQGDEGTAARFACALKYISYDPNFDDDETEDMDTYEDEDEDVYSDDDEYNDDDDESWKVRRAAAKMLSALVGVASEPTLSEHYDDVMSKLLARTKDREPSVQLDVFSVIGDIVRVGAKFREHDPESKMSAKLRETTTDVIRIIIRESASKSPKTQVAAFALLSSLASVFPSILSDISDAEIRSSLMNIVQRCVGDKACGSSARIEALAFVCSVCKPNNLEILEPYVRDLLPQIFAACTDKYYKLVTEALRACAAVVSVLRREDTGAVSAENASQIKSLLDAVLTKLDASDEDQDVKEAAIHASAVILATLNDHINTQDQSRALGLLLERSRNETTRLPAVRAFAMIAGSSRPMDLSAVAAAMTSELTTFLRKANKSLRESALAALTALISSHRAALQDPDVVPIVVEASTLLSEEDLHLATLSVGLLTTIVAAASVFPKATQETAKSTMPLALKLTRSPLVQRQTLKSLQELYKNLILAGVVNFESLFEALSDTKDIQSVDSQFVAHSLAKCVAAACVAAAAIKQTMSTLLAKLQGVSGIEAVYTLLCIGEIGRLTDLSADKELETILFSAFDSYGDEVKGASALTLGRVAVGNRAKYLPLIVSKLESDSMEHQYSLLQALREVIVVGNLTEDEASKVLTILYGTASSEEEGVRNVVAECLGRLAASNPSKLIQDVHKRFAVSASPLEKATLISAIKFAVLASEKGELTKIRSELRLPEFMGAISDEDVNVRTSVIKTLTAVIHRESTLITPLLSDVLPKLLEQTAIATELVRVIDLGAFKHTVDDGLECRKSAFECVNTILDSCGGLVNARDVVVALASGLGDHYDIKMLAHAALRKLSAGVAPNSADAVLANLDAFCEPLVKTFTARVKSDAVQQEIDRNNDLLRSALRLVYSINEHAGSASVASWKTFNEESVVGGKENIAEMYARIEKENE</sequence>
<dbReference type="HOGENOM" id="CLU_007157_0_0_1"/>
<feature type="region of interest" description="Disordered" evidence="4">
    <location>
        <begin position="337"/>
        <end position="367"/>
    </location>
</feature>
<dbReference type="Pfam" id="PF08623">
    <property type="entry name" value="TIP120"/>
    <property type="match status" value="1"/>
</dbReference>
<name>A4RUB6_OSTLU</name>
<dbReference type="STRING" id="436017.A4RUB6"/>
<evidence type="ECO:0000256" key="3">
    <source>
        <dbReference type="ARBA" id="ARBA00022786"/>
    </source>
</evidence>
<dbReference type="RefSeq" id="XP_001416932.1">
    <property type="nucleotide sequence ID" value="XM_001416895.1"/>
</dbReference>
<evidence type="ECO:0000256" key="1">
    <source>
        <dbReference type="ARBA" id="ARBA00007657"/>
    </source>
</evidence>
<comment type="similarity">
    <text evidence="1">Belongs to the CAND family.</text>
</comment>
<dbReference type="InterPro" id="IPR011989">
    <property type="entry name" value="ARM-like"/>
</dbReference>
<dbReference type="InterPro" id="IPR016024">
    <property type="entry name" value="ARM-type_fold"/>
</dbReference>
<dbReference type="PANTHER" id="PTHR12696">
    <property type="entry name" value="TIP120"/>
    <property type="match status" value="1"/>
</dbReference>
<dbReference type="GO" id="GO:0010051">
    <property type="term" value="P:xylem and phloem pattern formation"/>
    <property type="evidence" value="ECO:0007669"/>
    <property type="project" value="EnsemblPlants"/>
</dbReference>
<evidence type="ECO:0000259" key="5">
    <source>
        <dbReference type="Pfam" id="PF08623"/>
    </source>
</evidence>
<dbReference type="AlphaFoldDB" id="A4RUB6"/>
<proteinExistence type="inferred from homology"/>
<dbReference type="OrthoDB" id="6260732at2759"/>
<dbReference type="GeneID" id="5000626"/>
<dbReference type="InterPro" id="IPR013932">
    <property type="entry name" value="TATA-bd_TIP120"/>
</dbReference>
<keyword evidence="3" id="KW-0833">Ubl conjugation pathway</keyword>
<keyword evidence="2" id="KW-0677">Repeat</keyword>
<dbReference type="SUPFAM" id="SSF48371">
    <property type="entry name" value="ARM repeat"/>
    <property type="match status" value="1"/>
</dbReference>
<evidence type="ECO:0000256" key="4">
    <source>
        <dbReference type="SAM" id="MobiDB-lite"/>
    </source>
</evidence>
<dbReference type="GO" id="GO:0010265">
    <property type="term" value="P:SCF complex assembly"/>
    <property type="evidence" value="ECO:0007669"/>
    <property type="project" value="InterPro"/>
</dbReference>
<dbReference type="GO" id="GO:0010228">
    <property type="term" value="P:vegetative to reproductive phase transition of meristem"/>
    <property type="evidence" value="ECO:0007669"/>
    <property type="project" value="EnsemblPlants"/>
</dbReference>
<dbReference type="KEGG" id="olu:OSTLU_30564"/>
<evidence type="ECO:0000313" key="7">
    <source>
        <dbReference type="Proteomes" id="UP000001568"/>
    </source>
</evidence>
<dbReference type="Proteomes" id="UP000001568">
    <property type="component" value="Chromosome 3"/>
</dbReference>
<dbReference type="OMA" id="AYIPHFQ"/>
<protein>
    <recommendedName>
        <fullName evidence="5">TATA-binding protein interacting (TIP20) domain-containing protein</fullName>
    </recommendedName>
</protein>
<evidence type="ECO:0000256" key="2">
    <source>
        <dbReference type="ARBA" id="ARBA00022737"/>
    </source>
</evidence>
<dbReference type="Gene3D" id="1.25.10.10">
    <property type="entry name" value="Leucine-rich Repeat Variant"/>
    <property type="match status" value="1"/>
</dbReference>
<dbReference type="EMBL" id="CP000583">
    <property type="protein sequence ID" value="ABO95225.1"/>
    <property type="molecule type" value="Genomic_DNA"/>
</dbReference>